<dbReference type="RefSeq" id="WP_124196343.1">
    <property type="nucleotide sequence ID" value="NZ_REGA01000013.1"/>
</dbReference>
<dbReference type="InterPro" id="IPR015590">
    <property type="entry name" value="Aldehyde_DH_dom"/>
</dbReference>
<dbReference type="EMBL" id="REGA01000013">
    <property type="protein sequence ID" value="RQG93566.1"/>
    <property type="molecule type" value="Genomic_DNA"/>
</dbReference>
<evidence type="ECO:0000313" key="7">
    <source>
        <dbReference type="EMBL" id="RQG93566.1"/>
    </source>
</evidence>
<dbReference type="InterPro" id="IPR029510">
    <property type="entry name" value="Ald_DH_CS_GLU"/>
</dbReference>
<dbReference type="AlphaFoldDB" id="A0A3N6MHP4"/>
<evidence type="ECO:0000256" key="3">
    <source>
        <dbReference type="ARBA" id="ARBA00023002"/>
    </source>
</evidence>
<keyword evidence="3 5" id="KW-0560">Oxidoreductase</keyword>
<dbReference type="Proteomes" id="UP000282323">
    <property type="component" value="Unassembled WGS sequence"/>
</dbReference>
<dbReference type="OrthoDB" id="6342at2157"/>
<dbReference type="InterPro" id="IPR016160">
    <property type="entry name" value="Ald_DH_CS_CYS"/>
</dbReference>
<evidence type="ECO:0000256" key="1">
    <source>
        <dbReference type="ARBA" id="ARBA00009986"/>
    </source>
</evidence>
<dbReference type="FunFam" id="3.40.309.10:FF:000012">
    <property type="entry name" value="Betaine aldehyde dehydrogenase"/>
    <property type="match status" value="1"/>
</dbReference>
<proteinExistence type="inferred from homology"/>
<dbReference type="Pfam" id="PF00171">
    <property type="entry name" value="Aldedh"/>
    <property type="match status" value="1"/>
</dbReference>
<sequence length="507" mass="54230">MSSDKPTDDSKADVLARHEEAEATYLDWTPRMYIDGEWVAAESGEEFETHNPTTGEPIAAVPEGGVADVDKAVAAARRAYEETWSDTTAIERRDLLNEIADRIEDAADRLATIETLNNGMPIGDAHWDMDRTVEQYRYFAGVAQANHGTTIPSEGDKTVMTVREPHGVVGAIIPWNYPIAQASWKIAPALAAGNTIVIKPAEQTPVSILAFLEEIEDLLPDGVVNVVTGFGEPAGSALTSHADVDKVAFTGSTEVGKAVMKSAAENVTDISLELGGNSPVIVFPDADPERAAEITAGAIFTSAGENCCAGSRLFVHEEIESEVLEALSEVAEEYAPGDPLKESTVIGPKVSAAQCERSLEYVGKATDDDANVVTGGTKPDDNALGDGHFVLPTVINEIDHDHPAVQDEIFGPVLRAFSWSEYDEMIELANDVDHGLAAGVIASDVTDAQKAAKDLQAGTVWINQYNDFPQGMPFGGYKQSGIGRERALETLQAYTQTKTINVGDESV</sequence>
<dbReference type="FunFam" id="3.40.605.10:FF:000007">
    <property type="entry name" value="NAD/NADP-dependent betaine aldehyde dehydrogenase"/>
    <property type="match status" value="1"/>
</dbReference>
<dbReference type="SUPFAM" id="SSF53720">
    <property type="entry name" value="ALDH-like"/>
    <property type="match status" value="1"/>
</dbReference>
<dbReference type="PROSITE" id="PS00070">
    <property type="entry name" value="ALDEHYDE_DEHYDR_CYS"/>
    <property type="match status" value="1"/>
</dbReference>
<dbReference type="GO" id="GO:0016620">
    <property type="term" value="F:oxidoreductase activity, acting on the aldehyde or oxo group of donors, NAD or NADP as acceptor"/>
    <property type="evidence" value="ECO:0007669"/>
    <property type="project" value="InterPro"/>
</dbReference>
<protein>
    <submittedName>
        <fullName evidence="7">Aldehyde dehydrogenase family protein</fullName>
    </submittedName>
</protein>
<evidence type="ECO:0000259" key="6">
    <source>
        <dbReference type="Pfam" id="PF00171"/>
    </source>
</evidence>
<comment type="similarity">
    <text evidence="1 5">Belongs to the aldehyde dehydrogenase family.</text>
</comment>
<evidence type="ECO:0000256" key="2">
    <source>
        <dbReference type="ARBA" id="ARBA00011881"/>
    </source>
</evidence>
<accession>A0A3N6MHP4</accession>
<dbReference type="InterPro" id="IPR016161">
    <property type="entry name" value="Ald_DH/histidinol_DH"/>
</dbReference>
<evidence type="ECO:0000313" key="8">
    <source>
        <dbReference type="Proteomes" id="UP000282323"/>
    </source>
</evidence>
<gene>
    <name evidence="7" type="ORF">EA473_14660</name>
</gene>
<dbReference type="PROSITE" id="PS00687">
    <property type="entry name" value="ALDEHYDE_DEHYDR_GLU"/>
    <property type="match status" value="1"/>
</dbReference>
<evidence type="ECO:0000256" key="4">
    <source>
        <dbReference type="PROSITE-ProRule" id="PRU10007"/>
    </source>
</evidence>
<name>A0A3N6MHP4_NATCH</name>
<comment type="caution">
    <text evidence="7">The sequence shown here is derived from an EMBL/GenBank/DDBJ whole genome shotgun (WGS) entry which is preliminary data.</text>
</comment>
<feature type="domain" description="Aldehyde dehydrogenase" evidence="6">
    <location>
        <begin position="38"/>
        <end position="500"/>
    </location>
</feature>
<reference evidence="7 8" key="1">
    <citation type="submission" date="2018-10" db="EMBL/GenBank/DDBJ databases">
        <title>Natrarchaeobius chitinivorans gen. nov., sp. nov., and Natrarchaeobius haloalkaliphilus sp. nov., alkaliphilic, chitin-utilizing haloarchaea from hypersaline alkaline lakes.</title>
        <authorList>
            <person name="Sorokin D.Y."/>
            <person name="Elcheninov A.G."/>
            <person name="Kostrikina N.A."/>
            <person name="Bale N.J."/>
            <person name="Sinninghe Damste J.S."/>
            <person name="Khijniak T.V."/>
            <person name="Kublanov I.V."/>
            <person name="Toshchakov S.V."/>
        </authorList>
    </citation>
    <scope>NUCLEOTIDE SEQUENCE [LARGE SCALE GENOMIC DNA]</scope>
    <source>
        <strain evidence="7 8">AArcht4T</strain>
    </source>
</reference>
<evidence type="ECO:0000256" key="5">
    <source>
        <dbReference type="RuleBase" id="RU003345"/>
    </source>
</evidence>
<organism evidence="7 8">
    <name type="scientific">Natrarchaeobius chitinivorans</name>
    <dbReference type="NCBI Taxonomy" id="1679083"/>
    <lineage>
        <taxon>Archaea</taxon>
        <taxon>Methanobacteriati</taxon>
        <taxon>Methanobacteriota</taxon>
        <taxon>Stenosarchaea group</taxon>
        <taxon>Halobacteria</taxon>
        <taxon>Halobacteriales</taxon>
        <taxon>Natrialbaceae</taxon>
        <taxon>Natrarchaeobius</taxon>
    </lineage>
</organism>
<comment type="subunit">
    <text evidence="2">Homotetramer.</text>
</comment>
<dbReference type="Gene3D" id="3.40.309.10">
    <property type="entry name" value="Aldehyde Dehydrogenase, Chain A, domain 2"/>
    <property type="match status" value="1"/>
</dbReference>
<dbReference type="InterPro" id="IPR016162">
    <property type="entry name" value="Ald_DH_N"/>
</dbReference>
<dbReference type="Gene3D" id="3.40.605.10">
    <property type="entry name" value="Aldehyde Dehydrogenase, Chain A, domain 1"/>
    <property type="match status" value="1"/>
</dbReference>
<dbReference type="InterPro" id="IPR016163">
    <property type="entry name" value="Ald_DH_C"/>
</dbReference>
<keyword evidence="8" id="KW-1185">Reference proteome</keyword>
<feature type="active site" evidence="4">
    <location>
        <position position="273"/>
    </location>
</feature>
<dbReference type="PANTHER" id="PTHR11699">
    <property type="entry name" value="ALDEHYDE DEHYDROGENASE-RELATED"/>
    <property type="match status" value="1"/>
</dbReference>